<dbReference type="EMBL" id="JACXIY010000016">
    <property type="protein sequence ID" value="MBD2869736.1"/>
    <property type="molecule type" value="Genomic_DNA"/>
</dbReference>
<proteinExistence type="predicted"/>
<accession>A0A927CP78</accession>
<comment type="caution">
    <text evidence="2">The sequence shown here is derived from an EMBL/GenBank/DDBJ whole genome shotgun (WGS) entry which is preliminary data.</text>
</comment>
<evidence type="ECO:0000313" key="2">
    <source>
        <dbReference type="EMBL" id="MBD2869736.1"/>
    </source>
</evidence>
<organism evidence="2 3">
    <name type="scientific">Paenibacillus arenilitoris</name>
    <dbReference type="NCBI Taxonomy" id="2772299"/>
    <lineage>
        <taxon>Bacteria</taxon>
        <taxon>Bacillati</taxon>
        <taxon>Bacillota</taxon>
        <taxon>Bacilli</taxon>
        <taxon>Bacillales</taxon>
        <taxon>Paenibacillaceae</taxon>
        <taxon>Paenibacillus</taxon>
    </lineage>
</organism>
<dbReference type="Pfam" id="PF13592">
    <property type="entry name" value="HTH_33"/>
    <property type="match status" value="1"/>
</dbReference>
<reference evidence="2" key="1">
    <citation type="submission" date="2020-09" db="EMBL/GenBank/DDBJ databases">
        <title>A novel bacterium of genus Paenibacillus, isolated from South China Sea.</title>
        <authorList>
            <person name="Huang H."/>
            <person name="Mo K."/>
            <person name="Hu Y."/>
        </authorList>
    </citation>
    <scope>NUCLEOTIDE SEQUENCE</scope>
    <source>
        <strain evidence="2">IB182493</strain>
    </source>
</reference>
<feature type="domain" description="Winged helix-turn helix" evidence="1">
    <location>
        <begin position="2"/>
        <end position="44"/>
    </location>
</feature>
<dbReference type="Proteomes" id="UP000632125">
    <property type="component" value="Unassembled WGS sequence"/>
</dbReference>
<protein>
    <submittedName>
        <fullName evidence="2">Winged helix-turn-helix domain-containing protein</fullName>
    </submittedName>
</protein>
<dbReference type="AlphaFoldDB" id="A0A927CP78"/>
<dbReference type="InterPro" id="IPR025959">
    <property type="entry name" value="Winged_HTH_dom"/>
</dbReference>
<keyword evidence="3" id="KW-1185">Reference proteome</keyword>
<sequence length="46" mass="5477">MWIEQHFQVKYSERGTRELLYRLGFSLSRPTYSLAKADPEQQEALC</sequence>
<name>A0A927CP78_9BACL</name>
<gene>
    <name evidence="2" type="ORF">IDH41_14195</name>
</gene>
<evidence type="ECO:0000313" key="3">
    <source>
        <dbReference type="Proteomes" id="UP000632125"/>
    </source>
</evidence>
<evidence type="ECO:0000259" key="1">
    <source>
        <dbReference type="Pfam" id="PF13592"/>
    </source>
</evidence>